<evidence type="ECO:0000256" key="4">
    <source>
        <dbReference type="ARBA" id="ARBA00022692"/>
    </source>
</evidence>
<evidence type="ECO:0000256" key="2">
    <source>
        <dbReference type="ARBA" id="ARBA00022448"/>
    </source>
</evidence>
<dbReference type="SUPFAM" id="SSF161098">
    <property type="entry name" value="MetI-like"/>
    <property type="match status" value="1"/>
</dbReference>
<name>A0A5C5ZE00_9BACT</name>
<reference evidence="9 10" key="1">
    <citation type="submission" date="2019-02" db="EMBL/GenBank/DDBJ databases">
        <title>Deep-cultivation of Planctomycetes and their phenomic and genomic characterization uncovers novel biology.</title>
        <authorList>
            <person name="Wiegand S."/>
            <person name="Jogler M."/>
            <person name="Boedeker C."/>
            <person name="Pinto D."/>
            <person name="Vollmers J."/>
            <person name="Rivas-Marin E."/>
            <person name="Kohn T."/>
            <person name="Peeters S.H."/>
            <person name="Heuer A."/>
            <person name="Rast P."/>
            <person name="Oberbeckmann S."/>
            <person name="Bunk B."/>
            <person name="Jeske O."/>
            <person name="Meyerdierks A."/>
            <person name="Storesund J.E."/>
            <person name="Kallscheuer N."/>
            <person name="Luecker S."/>
            <person name="Lage O.M."/>
            <person name="Pohl T."/>
            <person name="Merkel B.J."/>
            <person name="Hornburger P."/>
            <person name="Mueller R.-W."/>
            <person name="Bruemmer F."/>
            <person name="Labrenz M."/>
            <person name="Spormann A.M."/>
            <person name="Op Den Camp H."/>
            <person name="Overmann J."/>
            <person name="Amann R."/>
            <person name="Jetten M.S.M."/>
            <person name="Mascher T."/>
            <person name="Medema M.H."/>
            <person name="Devos D.P."/>
            <person name="Kaster A.-K."/>
            <person name="Ovreas L."/>
            <person name="Rohde M."/>
            <person name="Galperin M.Y."/>
            <person name="Jogler C."/>
        </authorList>
    </citation>
    <scope>NUCLEOTIDE SEQUENCE [LARGE SCALE GENOMIC DNA]</scope>
    <source>
        <strain evidence="9 10">Pla123a</strain>
    </source>
</reference>
<dbReference type="OrthoDB" id="9773221at2"/>
<comment type="subcellular location">
    <subcellularLocation>
        <location evidence="1 7">Cell membrane</location>
        <topology evidence="1 7">Multi-pass membrane protein</topology>
    </subcellularLocation>
</comment>
<feature type="transmembrane region" description="Helical" evidence="7">
    <location>
        <begin position="140"/>
        <end position="163"/>
    </location>
</feature>
<organism evidence="9 10">
    <name type="scientific">Posidoniimonas polymericola</name>
    <dbReference type="NCBI Taxonomy" id="2528002"/>
    <lineage>
        <taxon>Bacteria</taxon>
        <taxon>Pseudomonadati</taxon>
        <taxon>Planctomycetota</taxon>
        <taxon>Planctomycetia</taxon>
        <taxon>Pirellulales</taxon>
        <taxon>Lacipirellulaceae</taxon>
        <taxon>Posidoniimonas</taxon>
    </lineage>
</organism>
<dbReference type="GO" id="GO:0005886">
    <property type="term" value="C:plasma membrane"/>
    <property type="evidence" value="ECO:0007669"/>
    <property type="project" value="UniProtKB-SubCell"/>
</dbReference>
<evidence type="ECO:0000256" key="5">
    <source>
        <dbReference type="ARBA" id="ARBA00022989"/>
    </source>
</evidence>
<dbReference type="PANTHER" id="PTHR30465">
    <property type="entry name" value="INNER MEMBRANE ABC TRANSPORTER"/>
    <property type="match status" value="1"/>
</dbReference>
<feature type="transmembrane region" description="Helical" evidence="7">
    <location>
        <begin position="295"/>
        <end position="320"/>
    </location>
</feature>
<dbReference type="PROSITE" id="PS50928">
    <property type="entry name" value="ABC_TM1"/>
    <property type="match status" value="1"/>
</dbReference>
<dbReference type="Pfam" id="PF00528">
    <property type="entry name" value="BPD_transp_1"/>
    <property type="match status" value="1"/>
</dbReference>
<evidence type="ECO:0000313" key="9">
    <source>
        <dbReference type="EMBL" id="TWT85552.1"/>
    </source>
</evidence>
<keyword evidence="4 7" id="KW-0812">Transmembrane</keyword>
<feature type="transmembrane region" description="Helical" evidence="7">
    <location>
        <begin position="249"/>
        <end position="275"/>
    </location>
</feature>
<proteinExistence type="inferred from homology"/>
<dbReference type="GO" id="GO:0055085">
    <property type="term" value="P:transmembrane transport"/>
    <property type="evidence" value="ECO:0007669"/>
    <property type="project" value="InterPro"/>
</dbReference>
<comment type="caution">
    <text evidence="9">The sequence shown here is derived from an EMBL/GenBank/DDBJ whole genome shotgun (WGS) entry which is preliminary data.</text>
</comment>
<dbReference type="RefSeq" id="WP_146583811.1">
    <property type="nucleotide sequence ID" value="NZ_SJPO01000001.1"/>
</dbReference>
<keyword evidence="5 7" id="KW-1133">Transmembrane helix</keyword>
<keyword evidence="2 7" id="KW-0813">Transport</keyword>
<sequence>MLNYLIRRIGIAVLTLWLVTFVVYGLIRFMPGTPLTTDPAMMDPNRQMSDADYALLEKRYGLDKPWYVGYWRWLGDAVHLDLGVSIPRNNKPVAQLIGERAPATLLLSVTSLLLTYLLSIPLGLWATAKNGTIAERTVSTLLYGLYSLPSFVAALYLQLLFYVKLDWLPLYGLTSDNYAQLSTAGKAWDIMLHAAMPIACFTYASLAYYSRFIRANMQEVIRQDYIRTARSKGVSRAAVLWKHAFRNTLIPLVTLLGLTLPGLLSGAVILEQIFVWPGMGRLFFESILQRDYPTIMGLTLMFSVLTLAGQLVADLLYAVVDPRVTYQ</sequence>
<evidence type="ECO:0000256" key="6">
    <source>
        <dbReference type="ARBA" id="ARBA00023136"/>
    </source>
</evidence>
<feature type="domain" description="ABC transmembrane type-1" evidence="8">
    <location>
        <begin position="101"/>
        <end position="313"/>
    </location>
</feature>
<dbReference type="Proteomes" id="UP000318478">
    <property type="component" value="Unassembled WGS sequence"/>
</dbReference>
<gene>
    <name evidence="9" type="primary">dppB_2</name>
    <name evidence="9" type="ORF">Pla123a_03590</name>
</gene>
<protein>
    <submittedName>
        <fullName evidence="9">Dipeptide transport system permease protein DppB</fullName>
    </submittedName>
</protein>
<evidence type="ECO:0000256" key="3">
    <source>
        <dbReference type="ARBA" id="ARBA00022475"/>
    </source>
</evidence>
<evidence type="ECO:0000256" key="1">
    <source>
        <dbReference type="ARBA" id="ARBA00004651"/>
    </source>
</evidence>
<feature type="transmembrane region" description="Helical" evidence="7">
    <location>
        <begin position="190"/>
        <end position="209"/>
    </location>
</feature>
<comment type="similarity">
    <text evidence="7">Belongs to the binding-protein-dependent transport system permease family.</text>
</comment>
<dbReference type="AlphaFoldDB" id="A0A5C5ZE00"/>
<feature type="transmembrane region" description="Helical" evidence="7">
    <location>
        <begin position="105"/>
        <end position="128"/>
    </location>
</feature>
<accession>A0A5C5ZE00</accession>
<dbReference type="InterPro" id="IPR035906">
    <property type="entry name" value="MetI-like_sf"/>
</dbReference>
<evidence type="ECO:0000313" key="10">
    <source>
        <dbReference type="Proteomes" id="UP000318478"/>
    </source>
</evidence>
<dbReference type="InterPro" id="IPR045621">
    <property type="entry name" value="BPD_transp_1_N"/>
</dbReference>
<dbReference type="Gene3D" id="1.10.3720.10">
    <property type="entry name" value="MetI-like"/>
    <property type="match status" value="1"/>
</dbReference>
<keyword evidence="6 7" id="KW-0472">Membrane</keyword>
<keyword evidence="3" id="KW-1003">Cell membrane</keyword>
<dbReference type="InterPro" id="IPR000515">
    <property type="entry name" value="MetI-like"/>
</dbReference>
<dbReference type="PANTHER" id="PTHR30465:SF0">
    <property type="entry name" value="OLIGOPEPTIDE TRANSPORT SYSTEM PERMEASE PROTEIN APPB"/>
    <property type="match status" value="1"/>
</dbReference>
<evidence type="ECO:0000259" key="8">
    <source>
        <dbReference type="PROSITE" id="PS50928"/>
    </source>
</evidence>
<dbReference type="CDD" id="cd06261">
    <property type="entry name" value="TM_PBP2"/>
    <property type="match status" value="1"/>
</dbReference>
<feature type="transmembrane region" description="Helical" evidence="7">
    <location>
        <begin position="9"/>
        <end position="27"/>
    </location>
</feature>
<keyword evidence="10" id="KW-1185">Reference proteome</keyword>
<evidence type="ECO:0000256" key="7">
    <source>
        <dbReference type="RuleBase" id="RU363032"/>
    </source>
</evidence>
<dbReference type="Pfam" id="PF19300">
    <property type="entry name" value="BPD_transp_1_N"/>
    <property type="match status" value="1"/>
</dbReference>
<dbReference type="EMBL" id="SJPO01000001">
    <property type="protein sequence ID" value="TWT85552.1"/>
    <property type="molecule type" value="Genomic_DNA"/>
</dbReference>